<dbReference type="Proteomes" id="UP000692954">
    <property type="component" value="Unassembled WGS sequence"/>
</dbReference>
<evidence type="ECO:0000313" key="1">
    <source>
        <dbReference type="EMBL" id="CAD8131151.1"/>
    </source>
</evidence>
<evidence type="ECO:0000313" key="2">
    <source>
        <dbReference type="Proteomes" id="UP000692954"/>
    </source>
</evidence>
<comment type="caution">
    <text evidence="1">The sequence shown here is derived from an EMBL/GenBank/DDBJ whole genome shotgun (WGS) entry which is preliminary data.</text>
</comment>
<keyword evidence="2" id="KW-1185">Reference proteome</keyword>
<organism evidence="1 2">
    <name type="scientific">Paramecium sonneborni</name>
    <dbReference type="NCBI Taxonomy" id="65129"/>
    <lineage>
        <taxon>Eukaryota</taxon>
        <taxon>Sar</taxon>
        <taxon>Alveolata</taxon>
        <taxon>Ciliophora</taxon>
        <taxon>Intramacronucleata</taxon>
        <taxon>Oligohymenophorea</taxon>
        <taxon>Peniculida</taxon>
        <taxon>Parameciidae</taxon>
        <taxon>Paramecium</taxon>
    </lineage>
</organism>
<proteinExistence type="predicted"/>
<gene>
    <name evidence="1" type="ORF">PSON_ATCC_30995.1.T3880001</name>
</gene>
<dbReference type="EMBL" id="CAJJDN010000388">
    <property type="protein sequence ID" value="CAD8131151.1"/>
    <property type="molecule type" value="Genomic_DNA"/>
</dbReference>
<protein>
    <submittedName>
        <fullName evidence="1">Uncharacterized protein</fullName>
    </submittedName>
</protein>
<dbReference type="AlphaFoldDB" id="A0A8S1RQP8"/>
<reference evidence="1" key="1">
    <citation type="submission" date="2021-01" db="EMBL/GenBank/DDBJ databases">
        <authorList>
            <consortium name="Genoscope - CEA"/>
            <person name="William W."/>
        </authorList>
    </citation>
    <scope>NUCLEOTIDE SEQUENCE</scope>
</reference>
<dbReference type="OrthoDB" id="540662at2759"/>
<accession>A0A8S1RQP8</accession>
<sequence>MNNIFCTSGSLENSNCLWNVRTKQQKPKFDSQMILFGCYATILMVLNKNLAVDNSTRFWVIKTGQQKTKLDGHEYTNHSICFFPAETILIKGQISVQTKISQFLGSLKYKL</sequence>
<name>A0A8S1RQP8_9CILI</name>